<sequence>MSDREGASSSGSQGSGKGDKNTRTPSQPMPAAASSYYASEPIQFRVRGSTITGASPPKFVTLEDIMKAAHGMQNMALAHEIAVDQDFKLEPFEPPDNSYQKLVKETMHKAYFDILREQLNSDPPEYKQALVLLEDVKQGLFAILLPRHTRIREMIEEVLDSEFIKQQAENNSLDFHKYASFVIDLMAKLAAPARDEIIQNITTLTDTVDVFRAILETLEILKLDLANTLIAMIRPHVQQESVQYERAKFDEMLKVSEDGLQHTREWLKRHIDLEGLTLPVTDKNIIRNVTAQTLAKAYLELLEWDGSKEYPETVSLDAPRFAELGTQVYRLICVASIMLASPACGSDPKTAAAHKQTLKEKILILIDSAHNDIPACGSDPNTAAAHKQTLKEKILILIDSAHNDIELKAALPGLAEEIILVTEQLLESLNQPPLTGETKEIIRTQILSLGDPEHRVREIVRQRVLEFLKTILVCGGGSRQIPVGLSACSRELTSVSGTLLRYVMHNKAVFTSHYMDIVGEELSRS</sequence>
<name>A0AAD8DWG7_MYTSE</name>
<dbReference type="PANTHER" id="PTHR12832">
    <property type="entry name" value="TESTIS-SPECIFIC PROTEIN PBS13 T-COMPLEX 11"/>
    <property type="match status" value="1"/>
</dbReference>
<accession>A0AAD8DWG7</accession>
<feature type="region of interest" description="Disordered" evidence="2">
    <location>
        <begin position="1"/>
        <end position="33"/>
    </location>
</feature>
<evidence type="ECO:0000313" key="4">
    <source>
        <dbReference type="Proteomes" id="UP001231518"/>
    </source>
</evidence>
<comment type="caution">
    <text evidence="3">The sequence shown here is derived from an EMBL/GenBank/DDBJ whole genome shotgun (WGS) entry which is preliminary data.</text>
</comment>
<evidence type="ECO:0000313" key="3">
    <source>
        <dbReference type="EMBL" id="KAJ8728687.1"/>
    </source>
</evidence>
<gene>
    <name evidence="3" type="ORF">PYW07_006383</name>
</gene>
<dbReference type="Pfam" id="PF05794">
    <property type="entry name" value="Tcp11"/>
    <property type="match status" value="1"/>
</dbReference>
<comment type="similarity">
    <text evidence="1">Belongs to the TCP11 family.</text>
</comment>
<dbReference type="Proteomes" id="UP001231518">
    <property type="component" value="Chromosome 19"/>
</dbReference>
<organism evidence="3 4">
    <name type="scientific">Mythimna separata</name>
    <name type="common">Oriental armyworm</name>
    <name type="synonym">Pseudaletia separata</name>
    <dbReference type="NCBI Taxonomy" id="271217"/>
    <lineage>
        <taxon>Eukaryota</taxon>
        <taxon>Metazoa</taxon>
        <taxon>Ecdysozoa</taxon>
        <taxon>Arthropoda</taxon>
        <taxon>Hexapoda</taxon>
        <taxon>Insecta</taxon>
        <taxon>Pterygota</taxon>
        <taxon>Neoptera</taxon>
        <taxon>Endopterygota</taxon>
        <taxon>Lepidoptera</taxon>
        <taxon>Glossata</taxon>
        <taxon>Ditrysia</taxon>
        <taxon>Noctuoidea</taxon>
        <taxon>Noctuidae</taxon>
        <taxon>Noctuinae</taxon>
        <taxon>Hadenini</taxon>
        <taxon>Mythimna</taxon>
    </lineage>
</organism>
<protein>
    <recommendedName>
        <fullName evidence="5">T-complex protein 11-like protein 1</fullName>
    </recommendedName>
</protein>
<dbReference type="PANTHER" id="PTHR12832:SF11">
    <property type="entry name" value="LD23868P"/>
    <property type="match status" value="1"/>
</dbReference>
<dbReference type="AlphaFoldDB" id="A0AAD8DWG7"/>
<dbReference type="EMBL" id="JARGEI010000007">
    <property type="protein sequence ID" value="KAJ8728687.1"/>
    <property type="molecule type" value="Genomic_DNA"/>
</dbReference>
<evidence type="ECO:0000256" key="1">
    <source>
        <dbReference type="ARBA" id="ARBA00010954"/>
    </source>
</evidence>
<keyword evidence="4" id="KW-1185">Reference proteome</keyword>
<dbReference type="InterPro" id="IPR008862">
    <property type="entry name" value="Tcp11"/>
</dbReference>
<reference evidence="3" key="1">
    <citation type="submission" date="2023-03" db="EMBL/GenBank/DDBJ databases">
        <title>Chromosome-level genomes of two armyworms, Mythimna separata and Mythimna loreyi, provide insights into the biosynthesis and reception of sex pheromones.</title>
        <authorList>
            <person name="Zhao H."/>
        </authorList>
    </citation>
    <scope>NUCLEOTIDE SEQUENCE</scope>
    <source>
        <strain evidence="3">BeijingLab</strain>
        <tissue evidence="3">Pupa</tissue>
    </source>
</reference>
<dbReference type="GO" id="GO:0007165">
    <property type="term" value="P:signal transduction"/>
    <property type="evidence" value="ECO:0007669"/>
    <property type="project" value="TreeGrafter"/>
</dbReference>
<proteinExistence type="inferred from homology"/>
<evidence type="ECO:0000256" key="2">
    <source>
        <dbReference type="SAM" id="MobiDB-lite"/>
    </source>
</evidence>
<evidence type="ECO:0008006" key="5">
    <source>
        <dbReference type="Google" id="ProtNLM"/>
    </source>
</evidence>